<keyword evidence="1" id="KW-0812">Transmembrane</keyword>
<protein>
    <submittedName>
        <fullName evidence="3">Ankyrin repeat-containing protein</fullName>
    </submittedName>
</protein>
<reference evidence="3 4" key="1">
    <citation type="journal article" date="2016" name="Sci. Rep.">
        <title>The genome sequence of the outbreeding globe artichoke constructed de novo incorporating a phase-aware low-pass sequencing strategy of F1 progeny.</title>
        <authorList>
            <person name="Scaglione D."/>
            <person name="Reyes-Chin-Wo S."/>
            <person name="Acquadro A."/>
            <person name="Froenicke L."/>
            <person name="Portis E."/>
            <person name="Beitel C."/>
            <person name="Tirone M."/>
            <person name="Mauro R."/>
            <person name="Lo Monaco A."/>
            <person name="Mauromicale G."/>
            <person name="Faccioli P."/>
            <person name="Cattivelli L."/>
            <person name="Rieseberg L."/>
            <person name="Michelmore R."/>
            <person name="Lanteri S."/>
        </authorList>
    </citation>
    <scope>NUCLEOTIDE SEQUENCE [LARGE SCALE GENOMIC DNA]</scope>
    <source>
        <strain evidence="3">2C</strain>
    </source>
</reference>
<dbReference type="InterPro" id="IPR002110">
    <property type="entry name" value="Ankyrin_rpt"/>
</dbReference>
<name>A0A103XJQ9_CYNCS</name>
<keyword evidence="1" id="KW-0472">Membrane</keyword>
<dbReference type="InterPro" id="IPR036770">
    <property type="entry name" value="Ankyrin_rpt-contain_sf"/>
</dbReference>
<comment type="caution">
    <text evidence="3">The sequence shown here is derived from an EMBL/GenBank/DDBJ whole genome shotgun (WGS) entry which is preliminary data.</text>
</comment>
<keyword evidence="1" id="KW-1133">Transmembrane helix</keyword>
<gene>
    <name evidence="3" type="ORF">Ccrd_005976</name>
</gene>
<evidence type="ECO:0000259" key="2">
    <source>
        <dbReference type="Pfam" id="PF13962"/>
    </source>
</evidence>
<feature type="domain" description="PGG" evidence="2">
    <location>
        <begin position="442"/>
        <end position="554"/>
    </location>
</feature>
<dbReference type="Pfam" id="PF13962">
    <property type="entry name" value="PGG"/>
    <property type="match status" value="1"/>
</dbReference>
<keyword evidence="4" id="KW-1185">Reference proteome</keyword>
<evidence type="ECO:0000313" key="3">
    <source>
        <dbReference type="EMBL" id="KVH91995.1"/>
    </source>
</evidence>
<dbReference type="STRING" id="59895.A0A103XJQ9"/>
<dbReference type="Proteomes" id="UP000243975">
    <property type="component" value="Unassembled WGS sequence"/>
</dbReference>
<dbReference type="PANTHER" id="PTHR24177">
    <property type="entry name" value="CASKIN"/>
    <property type="match status" value="1"/>
</dbReference>
<dbReference type="OMA" id="VAFMENK"/>
<organism evidence="3 4">
    <name type="scientific">Cynara cardunculus var. scolymus</name>
    <name type="common">Globe artichoke</name>
    <name type="synonym">Cynara scolymus</name>
    <dbReference type="NCBI Taxonomy" id="59895"/>
    <lineage>
        <taxon>Eukaryota</taxon>
        <taxon>Viridiplantae</taxon>
        <taxon>Streptophyta</taxon>
        <taxon>Embryophyta</taxon>
        <taxon>Tracheophyta</taxon>
        <taxon>Spermatophyta</taxon>
        <taxon>Magnoliopsida</taxon>
        <taxon>eudicotyledons</taxon>
        <taxon>Gunneridae</taxon>
        <taxon>Pentapetalae</taxon>
        <taxon>asterids</taxon>
        <taxon>campanulids</taxon>
        <taxon>Asterales</taxon>
        <taxon>Asteraceae</taxon>
        <taxon>Carduoideae</taxon>
        <taxon>Cardueae</taxon>
        <taxon>Carduinae</taxon>
        <taxon>Cynara</taxon>
    </lineage>
</organism>
<feature type="non-terminal residue" evidence="3">
    <location>
        <position position="1"/>
    </location>
</feature>
<evidence type="ECO:0000313" key="4">
    <source>
        <dbReference type="Proteomes" id="UP000243975"/>
    </source>
</evidence>
<proteinExistence type="predicted"/>
<dbReference type="SUPFAM" id="SSF48403">
    <property type="entry name" value="Ankyrin repeat"/>
    <property type="match status" value="1"/>
</dbReference>
<feature type="transmembrane region" description="Helical" evidence="1">
    <location>
        <begin position="451"/>
        <end position="473"/>
    </location>
</feature>
<evidence type="ECO:0000256" key="1">
    <source>
        <dbReference type="SAM" id="Phobius"/>
    </source>
</evidence>
<dbReference type="Gramene" id="KVH91995">
    <property type="protein sequence ID" value="KVH91995"/>
    <property type="gene ID" value="Ccrd_005976"/>
</dbReference>
<feature type="transmembrane region" description="Helical" evidence="1">
    <location>
        <begin position="499"/>
        <end position="518"/>
    </location>
</feature>
<dbReference type="PANTHER" id="PTHR24177:SF383">
    <property type="entry name" value="ANKYRIN REPEAT-CONTAINING DOMAIN, PGG DOMAIN, ANKYRIN REPEAT-CONTAINING DOMAIN SUPERFAMILY"/>
    <property type="match status" value="1"/>
</dbReference>
<dbReference type="EMBL" id="LEKV01004890">
    <property type="protein sequence ID" value="KVH91995.1"/>
    <property type="molecule type" value="Genomic_DNA"/>
</dbReference>
<dbReference type="InterPro" id="IPR026961">
    <property type="entry name" value="PGG_dom"/>
</dbReference>
<dbReference type="AlphaFoldDB" id="A0A103XJQ9"/>
<dbReference type="GO" id="GO:0016020">
    <property type="term" value="C:membrane"/>
    <property type="evidence" value="ECO:0007669"/>
    <property type="project" value="TreeGrafter"/>
</dbReference>
<dbReference type="Pfam" id="PF12796">
    <property type="entry name" value="Ank_2"/>
    <property type="match status" value="1"/>
</dbReference>
<accession>A0A103XJQ9</accession>
<sequence length="580" mass="65283">MNTTSGKLRSVELNVISQHQINIPSAPSQSLPLNLPCQDLLDGRSEEYLRICFPLYKASMKGDWEAGKDILDKHKEVVRFSINTNFETALHVAVYKGNTLFVKNLVAFMENKDMELQNSSSNTALCLAAVAGHVEMAEILVNRNKTLLDIAGSEGKLPLYMATLSGKHDMVKYLYENSKRMTGNFWTHTSRGCVLLSCVEAGLFDVALQIVNDSPELAINSGECVLRLLAPQKYKGFVDEENQALKLLKVIWANIEKLPKPKIDDILRGPADEIKEDENQTAPEVEIPKDVTRKYSSRILFVAAKMGNVVFILELIRQHPERVLELNDNNQSIFHIAVSYRHDYIYSLMYEIGSVKDSIVNLEDVNGNNMLHLVGILRETTESNELVGGVGALLQMRQDLIWFQEVKRILPVSFQEKKNTAGLSPCELFNENHKVVASTAEEWVKKISSELMLVAVLIVTISFAASITFAGGYNQVTGLPMFYKRKSFGIFTEASRMSFMQATISIFVVLSIIISRYGRRDFMRSIPMKISLVIGSLSMSMMNMVVAYFCNSYLLIENKDEQVTTIIETVTWILSQWVSV</sequence>
<feature type="transmembrane region" description="Helical" evidence="1">
    <location>
        <begin position="530"/>
        <end position="549"/>
    </location>
</feature>
<dbReference type="Gene3D" id="1.25.40.20">
    <property type="entry name" value="Ankyrin repeat-containing domain"/>
    <property type="match status" value="2"/>
</dbReference>
<dbReference type="SMART" id="SM00248">
    <property type="entry name" value="ANK"/>
    <property type="match status" value="5"/>
</dbReference>